<dbReference type="InterPro" id="IPR042178">
    <property type="entry name" value="Serpin_sf_1"/>
</dbReference>
<reference evidence="5" key="1">
    <citation type="journal article" date="2015" name="Nat. Genet.">
        <title>The genome and transcriptome of the zoonotic hookworm Ancylostoma ceylanicum identify infection-specific gene families.</title>
        <authorList>
            <person name="Schwarz E.M."/>
            <person name="Hu Y."/>
            <person name="Antoshechkin I."/>
            <person name="Miller M.M."/>
            <person name="Sternberg P.W."/>
            <person name="Aroian R.V."/>
        </authorList>
    </citation>
    <scope>NUCLEOTIDE SEQUENCE</scope>
    <source>
        <strain evidence="5">HY135</strain>
    </source>
</reference>
<name>A0A016WX90_9BILA</name>
<dbReference type="InterPro" id="IPR023796">
    <property type="entry name" value="Serpin_dom"/>
</dbReference>
<dbReference type="EMBL" id="JARK01000077">
    <property type="protein sequence ID" value="EYC43887.1"/>
    <property type="molecule type" value="Genomic_DNA"/>
</dbReference>
<dbReference type="Gene3D" id="3.30.497.10">
    <property type="entry name" value="Antithrombin, subunit I, domain 2"/>
    <property type="match status" value="1"/>
</dbReference>
<keyword evidence="5" id="KW-1185">Reference proteome</keyword>
<dbReference type="InterPro" id="IPR042185">
    <property type="entry name" value="Serpin_sf_2"/>
</dbReference>
<dbReference type="PANTHER" id="PTHR11461:SF211">
    <property type="entry name" value="GH10112P-RELATED"/>
    <property type="match status" value="1"/>
</dbReference>
<accession>A0A016WX90</accession>
<dbReference type="MEROPS" id="I04.081"/>
<gene>
    <name evidence="4" type="primary">Acey_s0477.g2161</name>
    <name evidence="4" type="ORF">Y032_0477g2161</name>
</gene>
<dbReference type="OrthoDB" id="5823382at2759"/>
<comment type="similarity">
    <text evidence="1 2">Belongs to the serpin family.</text>
</comment>
<evidence type="ECO:0000259" key="3">
    <source>
        <dbReference type="SMART" id="SM00093"/>
    </source>
</evidence>
<dbReference type="InterPro" id="IPR023795">
    <property type="entry name" value="Serpin_CS"/>
</dbReference>
<sequence>MVLAHGTETSGRKTLEAFWIPVCGPLHLKHKLTMSNYYYSSSQSGMFLQAETDFGMKMLRQTSINETCVVSPVSVILALATIHIGAKGQTKSQISRAISTGATDTEIVKYYSHLSEEIVQHRKGTATTIANGFFMDKKFAVRKSYGSALIKRFTTKVRSFQFKGNYTLSEKIDSYVSRKTYGRIKHIHTPRNLNDALSLLVSAASFASKWEYSFVKTLNTRGIFYSRVSSERKVEYMNVVKENRYYTETENMQVLSLRYSDTSYALNIFLPREKFALETLRASLTGSVIQTTLSQLKSTYMTISIPKMRIKTELKLKTVLRALGVSELFSDHCDLSGITKTSAFKISHAAHKAIIEIGEGGTTEKDYGNYYKPVIETEPTYAPTTFIADHPFLFVLTKDNNPLFIGQYV</sequence>
<dbReference type="Proteomes" id="UP000024635">
    <property type="component" value="Unassembled WGS sequence"/>
</dbReference>
<evidence type="ECO:0000256" key="2">
    <source>
        <dbReference type="RuleBase" id="RU000411"/>
    </source>
</evidence>
<dbReference type="GO" id="GO:0004867">
    <property type="term" value="F:serine-type endopeptidase inhibitor activity"/>
    <property type="evidence" value="ECO:0007669"/>
    <property type="project" value="InterPro"/>
</dbReference>
<dbReference type="GO" id="GO:0005615">
    <property type="term" value="C:extracellular space"/>
    <property type="evidence" value="ECO:0007669"/>
    <property type="project" value="InterPro"/>
</dbReference>
<dbReference type="InterPro" id="IPR036186">
    <property type="entry name" value="Serpin_sf"/>
</dbReference>
<dbReference type="Pfam" id="PF00079">
    <property type="entry name" value="Serpin"/>
    <property type="match status" value="1"/>
</dbReference>
<dbReference type="PROSITE" id="PS00284">
    <property type="entry name" value="SERPIN"/>
    <property type="match status" value="1"/>
</dbReference>
<protein>
    <recommendedName>
        <fullName evidence="3">Serpin domain-containing protein</fullName>
    </recommendedName>
</protein>
<dbReference type="Gene3D" id="2.30.39.10">
    <property type="entry name" value="Alpha-1-antitrypsin, domain 1"/>
    <property type="match status" value="1"/>
</dbReference>
<dbReference type="SUPFAM" id="SSF56574">
    <property type="entry name" value="Serpins"/>
    <property type="match status" value="1"/>
</dbReference>
<dbReference type="SMART" id="SM00093">
    <property type="entry name" value="SERPIN"/>
    <property type="match status" value="1"/>
</dbReference>
<evidence type="ECO:0000313" key="5">
    <source>
        <dbReference type="Proteomes" id="UP000024635"/>
    </source>
</evidence>
<evidence type="ECO:0000313" key="4">
    <source>
        <dbReference type="EMBL" id="EYC43887.1"/>
    </source>
</evidence>
<evidence type="ECO:0000256" key="1">
    <source>
        <dbReference type="ARBA" id="ARBA00009500"/>
    </source>
</evidence>
<organism evidence="4 5">
    <name type="scientific">Ancylostoma ceylanicum</name>
    <dbReference type="NCBI Taxonomy" id="53326"/>
    <lineage>
        <taxon>Eukaryota</taxon>
        <taxon>Metazoa</taxon>
        <taxon>Ecdysozoa</taxon>
        <taxon>Nematoda</taxon>
        <taxon>Chromadorea</taxon>
        <taxon>Rhabditida</taxon>
        <taxon>Rhabditina</taxon>
        <taxon>Rhabditomorpha</taxon>
        <taxon>Strongyloidea</taxon>
        <taxon>Ancylostomatidae</taxon>
        <taxon>Ancylostomatinae</taxon>
        <taxon>Ancylostoma</taxon>
    </lineage>
</organism>
<dbReference type="STRING" id="53326.A0A016WX90"/>
<dbReference type="AlphaFoldDB" id="A0A016WX90"/>
<dbReference type="InterPro" id="IPR000215">
    <property type="entry name" value="Serpin_fam"/>
</dbReference>
<dbReference type="PANTHER" id="PTHR11461">
    <property type="entry name" value="SERINE PROTEASE INHIBITOR, SERPIN"/>
    <property type="match status" value="1"/>
</dbReference>
<proteinExistence type="inferred from homology"/>
<feature type="domain" description="Serpin" evidence="3">
    <location>
        <begin position="56"/>
        <end position="409"/>
    </location>
</feature>
<comment type="caution">
    <text evidence="4">The sequence shown here is derived from an EMBL/GenBank/DDBJ whole genome shotgun (WGS) entry which is preliminary data.</text>
</comment>